<accession>A0A1M5MV32</accession>
<organism evidence="1 2">
    <name type="scientific">Bradyrhizobium erythrophlei</name>
    <dbReference type="NCBI Taxonomy" id="1437360"/>
    <lineage>
        <taxon>Bacteria</taxon>
        <taxon>Pseudomonadati</taxon>
        <taxon>Pseudomonadota</taxon>
        <taxon>Alphaproteobacteria</taxon>
        <taxon>Hyphomicrobiales</taxon>
        <taxon>Nitrobacteraceae</taxon>
        <taxon>Bradyrhizobium</taxon>
    </lineage>
</organism>
<gene>
    <name evidence="1" type="ORF">SAMN05443248_2734</name>
</gene>
<evidence type="ECO:0000313" key="2">
    <source>
        <dbReference type="Proteomes" id="UP000189796"/>
    </source>
</evidence>
<sequence>MDDVNTKFVDMANPYSWLVTADNLHEQAQHLYGRRGRLTYSRLDRHGVSKTWDGTNKSIFLIGGFALENAIKSFLVFENPQWVSNGALAKDLKSHSLTALQEKASLIPYKTKYIWVLKKFEDGIESWARYPCGLSVHTSFDEEILSPGLWDGYVRLINAYFSRMQRLLTKGWRGPHQYHGKWRIKDV</sequence>
<protein>
    <submittedName>
        <fullName evidence="1">Uncharacterized protein</fullName>
    </submittedName>
</protein>
<dbReference type="OrthoDB" id="8225338at2"/>
<reference evidence="1 2" key="1">
    <citation type="submission" date="2016-11" db="EMBL/GenBank/DDBJ databases">
        <authorList>
            <person name="Jaros S."/>
            <person name="Januszkiewicz K."/>
            <person name="Wedrychowicz H."/>
        </authorList>
    </citation>
    <scope>NUCLEOTIDE SEQUENCE [LARGE SCALE GENOMIC DNA]</scope>
    <source>
        <strain evidence="1 2">GAS138</strain>
    </source>
</reference>
<evidence type="ECO:0000313" key="1">
    <source>
        <dbReference type="EMBL" id="SHG81037.1"/>
    </source>
</evidence>
<proteinExistence type="predicted"/>
<name>A0A1M5MV32_9BRAD</name>
<dbReference type="Proteomes" id="UP000189796">
    <property type="component" value="Chromosome I"/>
</dbReference>
<dbReference type="AlphaFoldDB" id="A0A1M5MV32"/>
<dbReference type="RefSeq" id="WP_079601673.1">
    <property type="nucleotide sequence ID" value="NZ_LT670817.1"/>
</dbReference>
<dbReference type="EMBL" id="LT670817">
    <property type="protein sequence ID" value="SHG81037.1"/>
    <property type="molecule type" value="Genomic_DNA"/>
</dbReference>